<accession>A0ABU9EC88</accession>
<evidence type="ECO:0000256" key="6">
    <source>
        <dbReference type="ARBA" id="ARBA00038076"/>
    </source>
</evidence>
<name>A0ABU9EC88_9BACT</name>
<keyword evidence="4 7" id="KW-1133">Transmembrane helix</keyword>
<comment type="caution">
    <text evidence="10">The sequence shown here is derived from an EMBL/GenBank/DDBJ whole genome shotgun (WGS) entry which is preliminary data.</text>
</comment>
<dbReference type="PANTHER" id="PTHR30572">
    <property type="entry name" value="MEMBRANE COMPONENT OF TRANSPORTER-RELATED"/>
    <property type="match status" value="1"/>
</dbReference>
<sequence length="881" mass="93194">MARRGSLAASLCNRLIRLAAALVPTPQRDTFRREWEAELAYAFDPAPPRRAPGPGGRLRLVYRAAGALADALLLRAREFTVDSIVRDLRLAVRSFTRRPAFAALALVTIALGIGANTAIFTVVDAVLLRPLPYPDPDRLVAVYEQDQERGWDRVPASAEDFLSWRQEARAFDALTAGQGSSYALTDGEGAPEQVPGMAVTADFFRVFGVEPAIGRPFTDEANEPGAAPRVVLSHGLWVRRYGSDPALVGRTIRIGGEPVEVAAVMPEGFQFPSQAQLWTPLQFSQAQLDDRNWHFLTIIGRLGGEVSVEGARAEMRALAARLAEAWPESNTGWGADVRPLHGEMTQSVSGMLWVLLGAVGFVLLIACANVANLLLVRAAGRTREMSLRAALGAGKTRLVRQLLTESVVLSLGGAILGVLLAGWALDALLAMGPLTVPGGGDISIDLPVLGVTALAALVTGLVFGAAPAAALWRSDLQTSLREGGRSRTAAGGHRLRSLLVVSELALALVLVTGAGLMLQTVQGLLAVDVGVGVEDRLVAQFSLPVASYPGPEEQVRFYDELLESVEAIPGVEAAGLNPWVPPTGGPQIHVRIEGVHDAWTMDLPVARLRPVSAGYFELMEIDLLRGRVLTGDDRAGAPRAVVVDQAFVDVHYPGQDPLGQFIRTLDDEPREIVGVVANVANAGLGNASQPSVYLPVRQSMFGNGQTLIVKTAGDPTGAIPAVREVVNRLDPDLPLTGLSTLEDRVAASVSQPRFNALLLGLFAVLALVLAAVGIYGVMAFTVSERTPEIGLRMALGASAASVRGMVVRRAVVLAGAGVGLGVLSSIGLTRLMESLLFGVEPGDPRTLAAVSALLFGVALVASYLPARRASRLDPVGALREE</sequence>
<dbReference type="NCBIfam" id="TIGR03434">
    <property type="entry name" value="ADOP"/>
    <property type="match status" value="1"/>
</dbReference>
<dbReference type="InterPro" id="IPR025857">
    <property type="entry name" value="MacB_PCD"/>
</dbReference>
<keyword evidence="3 7" id="KW-0812">Transmembrane</keyword>
<evidence type="ECO:0000259" key="8">
    <source>
        <dbReference type="Pfam" id="PF02687"/>
    </source>
</evidence>
<feature type="domain" description="MacB-like periplasmic core" evidence="9">
    <location>
        <begin position="505"/>
        <end position="712"/>
    </location>
</feature>
<evidence type="ECO:0000256" key="2">
    <source>
        <dbReference type="ARBA" id="ARBA00022475"/>
    </source>
</evidence>
<keyword evidence="11" id="KW-1185">Reference proteome</keyword>
<comment type="similarity">
    <text evidence="6">Belongs to the ABC-4 integral membrane protein family.</text>
</comment>
<feature type="transmembrane region" description="Helical" evidence="7">
    <location>
        <begin position="757"/>
        <end position="782"/>
    </location>
</feature>
<feature type="transmembrane region" description="Helical" evidence="7">
    <location>
        <begin position="407"/>
        <end position="431"/>
    </location>
</feature>
<evidence type="ECO:0000313" key="11">
    <source>
        <dbReference type="Proteomes" id="UP001484239"/>
    </source>
</evidence>
<feature type="domain" description="ABC3 transporter permease C-terminal" evidence="8">
    <location>
        <begin position="358"/>
        <end position="470"/>
    </location>
</feature>
<feature type="domain" description="ABC3 transporter permease C-terminal" evidence="8">
    <location>
        <begin position="761"/>
        <end position="874"/>
    </location>
</feature>
<dbReference type="Pfam" id="PF02687">
    <property type="entry name" value="FtsX"/>
    <property type="match status" value="2"/>
</dbReference>
<evidence type="ECO:0000256" key="5">
    <source>
        <dbReference type="ARBA" id="ARBA00023136"/>
    </source>
</evidence>
<evidence type="ECO:0000256" key="3">
    <source>
        <dbReference type="ARBA" id="ARBA00022692"/>
    </source>
</evidence>
<keyword evidence="5 7" id="KW-0472">Membrane</keyword>
<evidence type="ECO:0000256" key="4">
    <source>
        <dbReference type="ARBA" id="ARBA00022989"/>
    </source>
</evidence>
<keyword evidence="2" id="KW-1003">Cell membrane</keyword>
<protein>
    <submittedName>
        <fullName evidence="10">ABC transporter permease</fullName>
    </submittedName>
</protein>
<reference evidence="10 11" key="1">
    <citation type="submission" date="2024-02" db="EMBL/GenBank/DDBJ databases">
        <title>A novel Gemmatimonadota bacterium.</title>
        <authorList>
            <person name="Du Z.-J."/>
            <person name="Ye Y.-Q."/>
        </authorList>
    </citation>
    <scope>NUCLEOTIDE SEQUENCE [LARGE SCALE GENOMIC DNA]</scope>
    <source>
        <strain evidence="10 11">DH-20</strain>
    </source>
</reference>
<organism evidence="10 11">
    <name type="scientific">Gaopeijia maritima</name>
    <dbReference type="NCBI Taxonomy" id="3119007"/>
    <lineage>
        <taxon>Bacteria</taxon>
        <taxon>Pseudomonadati</taxon>
        <taxon>Gemmatimonadota</taxon>
        <taxon>Longimicrobiia</taxon>
        <taxon>Gaopeijiales</taxon>
        <taxon>Gaopeijiaceae</taxon>
        <taxon>Gaopeijia</taxon>
    </lineage>
</organism>
<dbReference type="InterPro" id="IPR003838">
    <property type="entry name" value="ABC3_permease_C"/>
</dbReference>
<evidence type="ECO:0000256" key="7">
    <source>
        <dbReference type="SAM" id="Phobius"/>
    </source>
</evidence>
<dbReference type="InterPro" id="IPR017800">
    <property type="entry name" value="ADOP"/>
</dbReference>
<proteinExistence type="inferred from homology"/>
<gene>
    <name evidence="10" type="ORF">WI372_15330</name>
</gene>
<dbReference type="EMBL" id="JBBHLI010000011">
    <property type="protein sequence ID" value="MEK9502364.1"/>
    <property type="molecule type" value="Genomic_DNA"/>
</dbReference>
<feature type="transmembrane region" description="Helical" evidence="7">
    <location>
        <begin position="810"/>
        <end position="828"/>
    </location>
</feature>
<feature type="transmembrane region" description="Helical" evidence="7">
    <location>
        <begin position="495"/>
        <end position="518"/>
    </location>
</feature>
<feature type="transmembrane region" description="Helical" evidence="7">
    <location>
        <begin position="351"/>
        <end position="376"/>
    </location>
</feature>
<feature type="transmembrane region" description="Helical" evidence="7">
    <location>
        <begin position="451"/>
        <end position="474"/>
    </location>
</feature>
<evidence type="ECO:0000256" key="1">
    <source>
        <dbReference type="ARBA" id="ARBA00004651"/>
    </source>
</evidence>
<dbReference type="InterPro" id="IPR050250">
    <property type="entry name" value="Macrolide_Exporter_MacB"/>
</dbReference>
<dbReference type="RefSeq" id="WP_405287397.1">
    <property type="nucleotide sequence ID" value="NZ_JBBHLI010000011.1"/>
</dbReference>
<feature type="transmembrane region" description="Helical" evidence="7">
    <location>
        <begin position="848"/>
        <end position="866"/>
    </location>
</feature>
<evidence type="ECO:0000313" key="10">
    <source>
        <dbReference type="EMBL" id="MEK9502364.1"/>
    </source>
</evidence>
<feature type="domain" description="MacB-like periplasmic core" evidence="9">
    <location>
        <begin position="103"/>
        <end position="318"/>
    </location>
</feature>
<dbReference type="PANTHER" id="PTHR30572:SF4">
    <property type="entry name" value="ABC TRANSPORTER PERMEASE YTRF"/>
    <property type="match status" value="1"/>
</dbReference>
<dbReference type="Pfam" id="PF12704">
    <property type="entry name" value="MacB_PCD"/>
    <property type="match status" value="2"/>
</dbReference>
<dbReference type="Proteomes" id="UP001484239">
    <property type="component" value="Unassembled WGS sequence"/>
</dbReference>
<comment type="subcellular location">
    <subcellularLocation>
        <location evidence="1">Cell membrane</location>
        <topology evidence="1">Multi-pass membrane protein</topology>
    </subcellularLocation>
</comment>
<evidence type="ECO:0000259" key="9">
    <source>
        <dbReference type="Pfam" id="PF12704"/>
    </source>
</evidence>